<sequence length="76" mass="8464">MISTKKGQYLIAFVLFSLLVTSPYHSQSCHTNSLTNNLVKDSPILDFTRSLDYIIVESMKIESDIDFILLGLPGIG</sequence>
<gene>
    <name evidence="1" type="ORF">S03H2_40717</name>
</gene>
<accession>X1IMR4</accession>
<feature type="non-terminal residue" evidence="1">
    <location>
        <position position="76"/>
    </location>
</feature>
<organism evidence="1">
    <name type="scientific">marine sediment metagenome</name>
    <dbReference type="NCBI Taxonomy" id="412755"/>
    <lineage>
        <taxon>unclassified sequences</taxon>
        <taxon>metagenomes</taxon>
        <taxon>ecological metagenomes</taxon>
    </lineage>
</organism>
<dbReference type="EMBL" id="BARU01025261">
    <property type="protein sequence ID" value="GAH58848.1"/>
    <property type="molecule type" value="Genomic_DNA"/>
</dbReference>
<evidence type="ECO:0000313" key="1">
    <source>
        <dbReference type="EMBL" id="GAH58848.1"/>
    </source>
</evidence>
<comment type="caution">
    <text evidence="1">The sequence shown here is derived from an EMBL/GenBank/DDBJ whole genome shotgun (WGS) entry which is preliminary data.</text>
</comment>
<dbReference type="AlphaFoldDB" id="X1IMR4"/>
<proteinExistence type="predicted"/>
<protein>
    <submittedName>
        <fullName evidence="1">Uncharacterized protein</fullName>
    </submittedName>
</protein>
<name>X1IMR4_9ZZZZ</name>
<reference evidence="1" key="1">
    <citation type="journal article" date="2014" name="Front. Microbiol.">
        <title>High frequency of phylogenetically diverse reductive dehalogenase-homologous genes in deep subseafloor sedimentary metagenomes.</title>
        <authorList>
            <person name="Kawai M."/>
            <person name="Futagami T."/>
            <person name="Toyoda A."/>
            <person name="Takaki Y."/>
            <person name="Nishi S."/>
            <person name="Hori S."/>
            <person name="Arai W."/>
            <person name="Tsubouchi T."/>
            <person name="Morono Y."/>
            <person name="Uchiyama I."/>
            <person name="Ito T."/>
            <person name="Fujiyama A."/>
            <person name="Inagaki F."/>
            <person name="Takami H."/>
        </authorList>
    </citation>
    <scope>NUCLEOTIDE SEQUENCE</scope>
    <source>
        <strain evidence="1">Expedition CK06-06</strain>
    </source>
</reference>